<feature type="domain" description="HTH gntR-type" evidence="4">
    <location>
        <begin position="16"/>
        <end position="83"/>
    </location>
</feature>
<dbReference type="SUPFAM" id="SSF48008">
    <property type="entry name" value="GntR ligand-binding domain-like"/>
    <property type="match status" value="1"/>
</dbReference>
<dbReference type="GO" id="GO:0003677">
    <property type="term" value="F:DNA binding"/>
    <property type="evidence" value="ECO:0007669"/>
    <property type="project" value="UniProtKB-KW"/>
</dbReference>
<dbReference type="KEGG" id="psey:GU243_11210"/>
<dbReference type="Proteomes" id="UP000464186">
    <property type="component" value="Chromosome"/>
</dbReference>
<gene>
    <name evidence="5" type="ORF">GU243_11210</name>
</gene>
<evidence type="ECO:0000256" key="3">
    <source>
        <dbReference type="ARBA" id="ARBA00023163"/>
    </source>
</evidence>
<evidence type="ECO:0000256" key="1">
    <source>
        <dbReference type="ARBA" id="ARBA00023015"/>
    </source>
</evidence>
<name>A0A6P1NUS4_9MICC</name>
<accession>A0A6P1NUS4</accession>
<evidence type="ECO:0000313" key="5">
    <source>
        <dbReference type="EMBL" id="QHK22284.1"/>
    </source>
</evidence>
<dbReference type="InterPro" id="IPR036390">
    <property type="entry name" value="WH_DNA-bd_sf"/>
</dbReference>
<dbReference type="InterPro" id="IPR008920">
    <property type="entry name" value="TF_FadR/GntR_C"/>
</dbReference>
<dbReference type="PANTHER" id="PTHR43537:SF24">
    <property type="entry name" value="GLUCONATE OPERON TRANSCRIPTIONAL REPRESSOR"/>
    <property type="match status" value="1"/>
</dbReference>
<proteinExistence type="predicted"/>
<protein>
    <submittedName>
        <fullName evidence="5">FCD domain-containing protein</fullName>
    </submittedName>
</protein>
<organism evidence="5 6">
    <name type="scientific">Pseudarthrobacter psychrotolerans</name>
    <dbReference type="NCBI Taxonomy" id="2697569"/>
    <lineage>
        <taxon>Bacteria</taxon>
        <taxon>Bacillati</taxon>
        <taxon>Actinomycetota</taxon>
        <taxon>Actinomycetes</taxon>
        <taxon>Micrococcales</taxon>
        <taxon>Micrococcaceae</taxon>
        <taxon>Pseudarthrobacter</taxon>
    </lineage>
</organism>
<evidence type="ECO:0000256" key="2">
    <source>
        <dbReference type="ARBA" id="ARBA00023125"/>
    </source>
</evidence>
<dbReference type="Pfam" id="PF00392">
    <property type="entry name" value="GntR"/>
    <property type="match status" value="1"/>
</dbReference>
<dbReference type="InterPro" id="IPR036388">
    <property type="entry name" value="WH-like_DNA-bd_sf"/>
</dbReference>
<reference evidence="5 6" key="1">
    <citation type="submission" date="2020-01" db="EMBL/GenBank/DDBJ databases">
        <title>Pseudarthrobacter psychrotolerans sp. nov., isolated from antarctic soil.</title>
        <authorList>
            <person name="Shin Y."/>
            <person name="Park W."/>
        </authorList>
    </citation>
    <scope>NUCLEOTIDE SEQUENCE [LARGE SCALE GENOMIC DNA]</scope>
    <source>
        <strain evidence="5 6">YJ56</strain>
    </source>
</reference>
<keyword evidence="6" id="KW-1185">Reference proteome</keyword>
<sequence length="226" mass="25406">MTAIVPPPPAVLSNGGPARVRVYEWLRDEIIRGSIEAGRFLDEQWVSEAVGVSRTPVREAFHQLSAERFITLLPRKGAQVRTVTSRELEEVYQTRLLIEGHALSVICSLKRPVPGEMLTLLDQMEAAGEARDWFTVSFLDRRFHRAMVAEAGNTVLLEVYDTLRSRQQRVAVRALTARPERVETINKQHRAIVDAIANHDATSSLKLLKLHLRPLSEVTSALPTED</sequence>
<dbReference type="GO" id="GO:0003700">
    <property type="term" value="F:DNA-binding transcription factor activity"/>
    <property type="evidence" value="ECO:0007669"/>
    <property type="project" value="InterPro"/>
</dbReference>
<dbReference type="Pfam" id="PF07729">
    <property type="entry name" value="FCD"/>
    <property type="match status" value="1"/>
</dbReference>
<keyword evidence="3" id="KW-0804">Transcription</keyword>
<evidence type="ECO:0000313" key="6">
    <source>
        <dbReference type="Proteomes" id="UP000464186"/>
    </source>
</evidence>
<keyword evidence="1" id="KW-0805">Transcription regulation</keyword>
<dbReference type="PROSITE" id="PS50949">
    <property type="entry name" value="HTH_GNTR"/>
    <property type="match status" value="1"/>
</dbReference>
<evidence type="ECO:0000259" key="4">
    <source>
        <dbReference type="PROSITE" id="PS50949"/>
    </source>
</evidence>
<dbReference type="Gene3D" id="1.10.10.10">
    <property type="entry name" value="Winged helix-like DNA-binding domain superfamily/Winged helix DNA-binding domain"/>
    <property type="match status" value="1"/>
</dbReference>
<dbReference type="InterPro" id="IPR011711">
    <property type="entry name" value="GntR_C"/>
</dbReference>
<dbReference type="SMART" id="SM00895">
    <property type="entry name" value="FCD"/>
    <property type="match status" value="1"/>
</dbReference>
<dbReference type="Gene3D" id="1.20.120.530">
    <property type="entry name" value="GntR ligand-binding domain-like"/>
    <property type="match status" value="1"/>
</dbReference>
<dbReference type="SMART" id="SM00345">
    <property type="entry name" value="HTH_GNTR"/>
    <property type="match status" value="1"/>
</dbReference>
<dbReference type="EMBL" id="CP047898">
    <property type="protein sequence ID" value="QHK22284.1"/>
    <property type="molecule type" value="Genomic_DNA"/>
</dbReference>
<dbReference type="PANTHER" id="PTHR43537">
    <property type="entry name" value="TRANSCRIPTIONAL REGULATOR, GNTR FAMILY"/>
    <property type="match status" value="1"/>
</dbReference>
<keyword evidence="2" id="KW-0238">DNA-binding</keyword>
<dbReference type="AlphaFoldDB" id="A0A6P1NUS4"/>
<dbReference type="InterPro" id="IPR000524">
    <property type="entry name" value="Tscrpt_reg_HTH_GntR"/>
</dbReference>
<dbReference type="SUPFAM" id="SSF46785">
    <property type="entry name" value="Winged helix' DNA-binding domain"/>
    <property type="match status" value="1"/>
</dbReference>